<reference evidence="1 2" key="1">
    <citation type="submission" date="2014-08" db="EMBL/GenBank/DDBJ databases">
        <title>Complete genome sequence of Corynebacterium phocae M408/89/1(T)(=DSM 44612(T)), isolated from the common seal (Phoca vitulina).</title>
        <authorList>
            <person name="Ruckert C."/>
            <person name="Albersmeier A."/>
            <person name="Winkler A."/>
            <person name="Kalinowski J."/>
        </authorList>
    </citation>
    <scope>NUCLEOTIDE SEQUENCE [LARGE SCALE GENOMIC DNA]</scope>
    <source>
        <strain evidence="1 2">M408/89/1</strain>
    </source>
</reference>
<name>A0A1L7D5W3_9CORY</name>
<gene>
    <name evidence="1" type="ORF">CPHO_12010</name>
</gene>
<sequence>MTSRPNTHRLTSFENATGRHQAPYLSLDPVTFALSVVLPPVGQDWTVTIDNQDPKHFAAGEERIFVAIPAPFQEISAHTGDNSFTCKGITEEHPFIVLDAMDRLVSTEQGLKPGNHTFLLPQNSRVNGIPAIDAIGWPGWVMVDVACQAGETITVAPPYVQPVEVEVSEPSGWEWDIAVKRLPNARSVDWEPVFTASPHITVYCEGEVTGELVYIAPDGEREVVHEDTLIPGKHEIFPSDLYEDPWVGRYEYILYLDGEEVDSRYLTMIEGLHARAKNEGPRGTTFRSVDAAGTLSPFSYTMAGSPNKTLVFEKGTRQLDQDPFRTETISSEAGYEAIFSMVPAAVTGRYKYTGQEPVQFSAKTTIRAGQLDEHTHFSVHAPEPLPLAKFVSIDKRQKIKDLVNSGGTSVARRTLTISNAQLKDALGKQSSFELFLLWSTLSYEDYLAELSESARAKHLAQSESRKKVEYEASAAKDLIYASLATVVKAPLGTDWAELEEDVVTWAWPVSDPLGTPQRITDEVPAEIERPVIMDVRGWDKSTDLAAPAQPAASSVIIGGAEGTATMPKTAEAVVSHYLALRGLSKRSRNAGLQDHVDKMVAYMQANPTAVYDLLPADVRWSVAFETEMFLEVLPLDAAQPTSCPETDQQVDSRTQPMKLQTAAGLEPSDDERVAALRECLENDISIHRLYTIRELRATAMQLQGVVQQLYPDSSVGHTLIALQAFADAPTGFRAAASVPFVSYVFSLVSRALAAGKFTDPTVEAILRNNAMDLSRVAAFAPKLFAYDMLTGKLLAR</sequence>
<dbReference type="OrthoDB" id="3886596at2"/>
<evidence type="ECO:0000313" key="2">
    <source>
        <dbReference type="Proteomes" id="UP000185491"/>
    </source>
</evidence>
<keyword evidence="2" id="KW-1185">Reference proteome</keyword>
<evidence type="ECO:0000313" key="1">
    <source>
        <dbReference type="EMBL" id="APT93495.1"/>
    </source>
</evidence>
<dbReference type="EMBL" id="CP009249">
    <property type="protein sequence ID" value="APT93495.1"/>
    <property type="molecule type" value="Genomic_DNA"/>
</dbReference>
<protein>
    <submittedName>
        <fullName evidence="1">Uncharacterized protein</fullName>
    </submittedName>
</protein>
<organism evidence="1 2">
    <name type="scientific">Corynebacterium phocae</name>
    <dbReference type="NCBI Taxonomy" id="161895"/>
    <lineage>
        <taxon>Bacteria</taxon>
        <taxon>Bacillati</taxon>
        <taxon>Actinomycetota</taxon>
        <taxon>Actinomycetes</taxon>
        <taxon>Mycobacteriales</taxon>
        <taxon>Corynebacteriaceae</taxon>
        <taxon>Corynebacterium</taxon>
    </lineage>
</organism>
<dbReference type="RefSeq" id="WP_075736142.1">
    <property type="nucleotide sequence ID" value="NZ_CP009249.1"/>
</dbReference>
<dbReference type="AlphaFoldDB" id="A0A1L7D5W3"/>
<proteinExistence type="predicted"/>
<dbReference type="Proteomes" id="UP000185491">
    <property type="component" value="Chromosome"/>
</dbReference>
<dbReference type="KEGG" id="cpho:CPHO_12010"/>
<accession>A0A1L7D5W3</accession>